<reference evidence="2 3" key="1">
    <citation type="submission" date="2017-08" db="EMBL/GenBank/DDBJ databases">
        <title>Acidophilic green algal genome provides insights into adaptation to an acidic environment.</title>
        <authorList>
            <person name="Hirooka S."/>
            <person name="Hirose Y."/>
            <person name="Kanesaki Y."/>
            <person name="Higuchi S."/>
            <person name="Fujiwara T."/>
            <person name="Onuma R."/>
            <person name="Era A."/>
            <person name="Ohbayashi R."/>
            <person name="Uzuka A."/>
            <person name="Nozaki H."/>
            <person name="Yoshikawa H."/>
            <person name="Miyagishima S.Y."/>
        </authorList>
    </citation>
    <scope>NUCLEOTIDE SEQUENCE [LARGE SCALE GENOMIC DNA]</scope>
    <source>
        <strain evidence="2 3">NIES-2499</strain>
    </source>
</reference>
<dbReference type="AlphaFoldDB" id="A0A250XS92"/>
<feature type="compositionally biased region" description="Acidic residues" evidence="1">
    <location>
        <begin position="421"/>
        <end position="438"/>
    </location>
</feature>
<evidence type="ECO:0000256" key="1">
    <source>
        <dbReference type="SAM" id="MobiDB-lite"/>
    </source>
</evidence>
<proteinExistence type="predicted"/>
<protein>
    <submittedName>
        <fullName evidence="2">Uncharacterized protein</fullName>
    </submittedName>
</protein>
<feature type="compositionally biased region" description="Low complexity" evidence="1">
    <location>
        <begin position="183"/>
        <end position="198"/>
    </location>
</feature>
<keyword evidence="3" id="KW-1185">Reference proteome</keyword>
<name>A0A250XS92_9CHLO</name>
<dbReference type="EMBL" id="BEGY01000184">
    <property type="protein sequence ID" value="GAX85670.1"/>
    <property type="molecule type" value="Genomic_DNA"/>
</dbReference>
<evidence type="ECO:0000313" key="3">
    <source>
        <dbReference type="Proteomes" id="UP000232323"/>
    </source>
</evidence>
<dbReference type="Proteomes" id="UP000232323">
    <property type="component" value="Unassembled WGS sequence"/>
</dbReference>
<gene>
    <name evidence="2" type="ORF">CEUSTIGMA_g13085.t1</name>
</gene>
<feature type="region of interest" description="Disordered" evidence="1">
    <location>
        <begin position="421"/>
        <end position="441"/>
    </location>
</feature>
<sequence>MPSSSAKISSSRRTGGDCGCNAEADRYGGGFASDIGNLAIPLGLIAAREGVSVWYNRGSKDDKKDKRPKVLKRKSYLVNERRRTVAGGSSAYNESGNASAAFGDAATTVDDNELTHESKGNYGVSDNGLESMDAANKENFYATNHAPTYGGSLSQQQHHQRVASEFRRMASEIGSFLNRDSDSSAAPKPKPPVTTKSVGKVAPARKNIASPKKASTVAAKKKTNAPKKNATTASKKGLATDGYTHIMYAFDGTDGLTKLKLRRVDGLCLSEPKKRRWHGDECIARAHWMPGKMFMRMDIEQCAVLKAGRGRSNVLQTLTIRMPHGSDLETTMSRIDDRVVCVVKENVGVWFQQRMNPELVEEYYRPCTGPRSTAIIAASCDDAGSVLRPGTYNLGLVLVGVQFWPQTFYCVWKIASAERANDEDATDATDATEDDDEGPPAYELSSIRAELQERVDGLRENHAARLRQLESLQSRLIAPGAMGADTIESVIADLEKL</sequence>
<organism evidence="2 3">
    <name type="scientific">Chlamydomonas eustigma</name>
    <dbReference type="NCBI Taxonomy" id="1157962"/>
    <lineage>
        <taxon>Eukaryota</taxon>
        <taxon>Viridiplantae</taxon>
        <taxon>Chlorophyta</taxon>
        <taxon>core chlorophytes</taxon>
        <taxon>Chlorophyceae</taxon>
        <taxon>CS clade</taxon>
        <taxon>Chlamydomonadales</taxon>
        <taxon>Chlamydomonadaceae</taxon>
        <taxon>Chlamydomonas</taxon>
    </lineage>
</organism>
<feature type="region of interest" description="Disordered" evidence="1">
    <location>
        <begin position="177"/>
        <end position="233"/>
    </location>
</feature>
<accession>A0A250XS92</accession>
<feature type="compositionally biased region" description="Low complexity" evidence="1">
    <location>
        <begin position="209"/>
        <end position="218"/>
    </location>
</feature>
<evidence type="ECO:0000313" key="2">
    <source>
        <dbReference type="EMBL" id="GAX85670.1"/>
    </source>
</evidence>
<comment type="caution">
    <text evidence="2">The sequence shown here is derived from an EMBL/GenBank/DDBJ whole genome shotgun (WGS) entry which is preliminary data.</text>
</comment>